<dbReference type="RefSeq" id="XP_064850884.1">
    <property type="nucleotide sequence ID" value="XM_064994812.1"/>
</dbReference>
<name>A0AAV5QHN5_9ASCO</name>
<sequence>MGACLSICLRYDEYGNGNHENGETDPLMPGNYEDNGEISAARRKDELDKIVNETVASFVDISSFLDIKQSVPAKEFLKDAQKKNFRFGNGMVNQYVAENIDQHYINLTSESVSPEMKDRLKSCSKEINQNLENLLGKLGEGMPSGKVVGKL</sequence>
<proteinExistence type="predicted"/>
<gene>
    <name evidence="1" type="ORF">DASC09_012090</name>
</gene>
<dbReference type="EMBL" id="BTFZ01000002">
    <property type="protein sequence ID" value="GMM33884.1"/>
    <property type="molecule type" value="Genomic_DNA"/>
</dbReference>
<organism evidence="1 2">
    <name type="scientific">Saccharomycopsis crataegensis</name>
    <dbReference type="NCBI Taxonomy" id="43959"/>
    <lineage>
        <taxon>Eukaryota</taxon>
        <taxon>Fungi</taxon>
        <taxon>Dikarya</taxon>
        <taxon>Ascomycota</taxon>
        <taxon>Saccharomycotina</taxon>
        <taxon>Saccharomycetes</taxon>
        <taxon>Saccharomycopsidaceae</taxon>
        <taxon>Saccharomycopsis</taxon>
    </lineage>
</organism>
<reference evidence="1 2" key="1">
    <citation type="journal article" date="2023" name="Elife">
        <title>Identification of key yeast species and microbe-microbe interactions impacting larval growth of Drosophila in the wild.</title>
        <authorList>
            <person name="Mure A."/>
            <person name="Sugiura Y."/>
            <person name="Maeda R."/>
            <person name="Honda K."/>
            <person name="Sakurai N."/>
            <person name="Takahashi Y."/>
            <person name="Watada M."/>
            <person name="Katoh T."/>
            <person name="Gotoh A."/>
            <person name="Gotoh Y."/>
            <person name="Taniguchi I."/>
            <person name="Nakamura K."/>
            <person name="Hayashi T."/>
            <person name="Katayama T."/>
            <person name="Uemura T."/>
            <person name="Hattori Y."/>
        </authorList>
    </citation>
    <scope>NUCLEOTIDE SEQUENCE [LARGE SCALE GENOMIC DNA]</scope>
    <source>
        <strain evidence="1 2">SC-9</strain>
    </source>
</reference>
<evidence type="ECO:0000313" key="2">
    <source>
        <dbReference type="Proteomes" id="UP001360560"/>
    </source>
</evidence>
<dbReference type="AlphaFoldDB" id="A0AAV5QHN5"/>
<protein>
    <submittedName>
        <fullName evidence="1">Uncharacterized protein</fullName>
    </submittedName>
</protein>
<dbReference type="GeneID" id="90071863"/>
<dbReference type="Proteomes" id="UP001360560">
    <property type="component" value="Unassembled WGS sequence"/>
</dbReference>
<keyword evidence="2" id="KW-1185">Reference proteome</keyword>
<accession>A0AAV5QHN5</accession>
<comment type="caution">
    <text evidence="1">The sequence shown here is derived from an EMBL/GenBank/DDBJ whole genome shotgun (WGS) entry which is preliminary data.</text>
</comment>
<evidence type="ECO:0000313" key="1">
    <source>
        <dbReference type="EMBL" id="GMM33884.1"/>
    </source>
</evidence>